<dbReference type="Pfam" id="PF00931">
    <property type="entry name" value="NB-ARC"/>
    <property type="match status" value="1"/>
</dbReference>
<evidence type="ECO:0000259" key="7">
    <source>
        <dbReference type="SMART" id="SM00382"/>
    </source>
</evidence>
<reference evidence="8" key="2">
    <citation type="journal article" date="2023" name="Plants (Basel)">
        <title>Annotation of the Turnera subulata (Passifloraceae) Draft Genome Reveals the S-Locus Evolved after the Divergence of Turneroideae from Passifloroideae in a Stepwise Manner.</title>
        <authorList>
            <person name="Henning P.M."/>
            <person name="Roalson E.H."/>
            <person name="Mir W."/>
            <person name="McCubbin A.G."/>
            <person name="Shore J.S."/>
        </authorList>
    </citation>
    <scope>NUCLEOTIDE SEQUENCE</scope>
    <source>
        <strain evidence="8">F60SS</strain>
    </source>
</reference>
<gene>
    <name evidence="8" type="ORF">Tsubulata_029220</name>
</gene>
<feature type="domain" description="AAA+ ATPase" evidence="7">
    <location>
        <begin position="161"/>
        <end position="297"/>
    </location>
</feature>
<dbReference type="GO" id="GO:0006952">
    <property type="term" value="P:defense response"/>
    <property type="evidence" value="ECO:0007669"/>
    <property type="project" value="UniProtKB-KW"/>
</dbReference>
<dbReference type="Gene3D" id="1.10.8.430">
    <property type="entry name" value="Helical domain of apoptotic protease-activating factors"/>
    <property type="match status" value="1"/>
</dbReference>
<comment type="similarity">
    <text evidence="1">Belongs to the disease resistance NB-LRR family.</text>
</comment>
<dbReference type="Gene3D" id="3.80.10.10">
    <property type="entry name" value="Ribonuclease Inhibitor"/>
    <property type="match status" value="3"/>
</dbReference>
<dbReference type="InterPro" id="IPR003593">
    <property type="entry name" value="AAA+_ATPase"/>
</dbReference>
<dbReference type="GO" id="GO:0043531">
    <property type="term" value="F:ADP binding"/>
    <property type="evidence" value="ECO:0007669"/>
    <property type="project" value="InterPro"/>
</dbReference>
<dbReference type="InterPro" id="IPR002182">
    <property type="entry name" value="NB-ARC"/>
</dbReference>
<dbReference type="InterPro" id="IPR032675">
    <property type="entry name" value="LRR_dom_sf"/>
</dbReference>
<keyword evidence="9" id="KW-1185">Reference proteome</keyword>
<dbReference type="Proteomes" id="UP001141552">
    <property type="component" value="Unassembled WGS sequence"/>
</dbReference>
<dbReference type="PANTHER" id="PTHR33463:SF198">
    <property type="entry name" value="RPP4C3"/>
    <property type="match status" value="1"/>
</dbReference>
<evidence type="ECO:0000256" key="2">
    <source>
        <dbReference type="ARBA" id="ARBA00022737"/>
    </source>
</evidence>
<dbReference type="PRINTS" id="PR00364">
    <property type="entry name" value="DISEASERSIST"/>
</dbReference>
<dbReference type="Pfam" id="PF23247">
    <property type="entry name" value="LRR_RPS2"/>
    <property type="match status" value="4"/>
</dbReference>
<reference evidence="8" key="1">
    <citation type="submission" date="2022-02" db="EMBL/GenBank/DDBJ databases">
        <authorList>
            <person name="Henning P.M."/>
            <person name="McCubbin A.G."/>
            <person name="Shore J.S."/>
        </authorList>
    </citation>
    <scope>NUCLEOTIDE SEQUENCE</scope>
    <source>
        <strain evidence="8">F60SS</strain>
        <tissue evidence="8">Leaves</tissue>
    </source>
</reference>
<evidence type="ECO:0000256" key="6">
    <source>
        <dbReference type="SAM" id="Coils"/>
    </source>
</evidence>
<dbReference type="Pfam" id="PF23598">
    <property type="entry name" value="LRR_14"/>
    <property type="match status" value="1"/>
</dbReference>
<evidence type="ECO:0000256" key="4">
    <source>
        <dbReference type="ARBA" id="ARBA00022821"/>
    </source>
</evidence>
<feature type="non-terminal residue" evidence="8">
    <location>
        <position position="1402"/>
    </location>
</feature>
<keyword evidence="3" id="KW-0547">Nucleotide-binding</keyword>
<dbReference type="InterPro" id="IPR050905">
    <property type="entry name" value="Plant_NBS-LRR"/>
</dbReference>
<keyword evidence="5" id="KW-0067">ATP-binding</keyword>
<accession>A0A9Q0J5P2</accession>
<dbReference type="EMBL" id="JAKUCV010005625">
    <property type="protein sequence ID" value="KAJ4830521.1"/>
    <property type="molecule type" value="Genomic_DNA"/>
</dbReference>
<feature type="coiled-coil region" evidence="6">
    <location>
        <begin position="22"/>
        <end position="81"/>
    </location>
</feature>
<dbReference type="FunFam" id="3.40.50.300:FF:001091">
    <property type="entry name" value="Probable disease resistance protein At1g61300"/>
    <property type="match status" value="1"/>
</dbReference>
<dbReference type="InterPro" id="IPR055414">
    <property type="entry name" value="LRR_R13L4/SHOC2-like"/>
</dbReference>
<feature type="non-terminal residue" evidence="8">
    <location>
        <position position="1"/>
    </location>
</feature>
<keyword evidence="2" id="KW-0677">Repeat</keyword>
<evidence type="ECO:0000256" key="1">
    <source>
        <dbReference type="ARBA" id="ARBA00008894"/>
    </source>
</evidence>
<dbReference type="Gene3D" id="3.40.50.300">
    <property type="entry name" value="P-loop containing nucleotide triphosphate hydrolases"/>
    <property type="match status" value="1"/>
</dbReference>
<dbReference type="OrthoDB" id="1747797at2759"/>
<dbReference type="InterPro" id="IPR027417">
    <property type="entry name" value="P-loop_NTPase"/>
</dbReference>
<evidence type="ECO:0000256" key="3">
    <source>
        <dbReference type="ARBA" id="ARBA00022741"/>
    </source>
</evidence>
<dbReference type="SUPFAM" id="SSF52540">
    <property type="entry name" value="P-loop containing nucleoside triphosphate hydrolases"/>
    <property type="match status" value="1"/>
</dbReference>
<organism evidence="8 9">
    <name type="scientific">Turnera subulata</name>
    <dbReference type="NCBI Taxonomy" id="218843"/>
    <lineage>
        <taxon>Eukaryota</taxon>
        <taxon>Viridiplantae</taxon>
        <taxon>Streptophyta</taxon>
        <taxon>Embryophyta</taxon>
        <taxon>Tracheophyta</taxon>
        <taxon>Spermatophyta</taxon>
        <taxon>Magnoliopsida</taxon>
        <taxon>eudicotyledons</taxon>
        <taxon>Gunneridae</taxon>
        <taxon>Pentapetalae</taxon>
        <taxon>rosids</taxon>
        <taxon>fabids</taxon>
        <taxon>Malpighiales</taxon>
        <taxon>Passifloraceae</taxon>
        <taxon>Turnera</taxon>
    </lineage>
</organism>
<dbReference type="InterPro" id="IPR042197">
    <property type="entry name" value="Apaf_helical"/>
</dbReference>
<proteinExistence type="inferred from homology"/>
<protein>
    <recommendedName>
        <fullName evidence="7">AAA+ ATPase domain-containing protein</fullName>
    </recommendedName>
</protein>
<dbReference type="InterPro" id="IPR057135">
    <property type="entry name" value="At4g27190-like_LRR"/>
</dbReference>
<sequence length="1402" mass="159923">LELTLRQVVRFIEYPLKYKRNVNNLKKKVGELKREHDKLQRYTEDERRNLKSIESEVEEWLSDVDKTIQKLEAKLAAREERAKRKCFIGLCPNVKARYQLSRKAKKETEAIDHLHKKRDRFSKIAYETPLVEAISVKGYEAFDSRIAAFKELTDALVDSENFNTIGVYGMGGIGKTTLVKEVARKAEVEKLFDKVIFATVTRTADIKKIQTSIAEKLVLPLNETSSEERRASRLRERLKKEKKILIVLDDLSEALDLEAVGIPSQNDHKGCKILLTSESRNILSRALSCQKLVSLDLLKEDEAWYLFRKIAGDTSWNPELHSVAFKVANKCEGLPLLISVVAKSLKNETNLSVWKDTLRRLEIPSPRNFTGVPAEGYAALKLSIDRLPSEELKSTFLLCCRLGNYGLFVDLLKYGIGLSLFSDAFTVEAARDRLESLLDHLRASSLLPETDGREYFTMHGVLRHVGLSIASSDGNVLVRDEEDELREWPDKEKLKGLTAIHLSCSIIVLPDELECPKLQFLCISPTDSQLKIPDNLFRKMHKLKVLDLTRFSLLSLPSSLVSLKLLRTLSLDHSKLPDLSIIGELKNLEILSFSGSMFKHFPRALGQLTKLKLLDLTDCFDLKVIPPNVISKLSQLEELLMQNSFDGWENEGQNAASLVELNHLPRLTNLEIRIRDVRTMPKEFPAEKLQRYRILIGSSWDWDGSFETSKMLKLKLDTDIRNNESYGICNLIKKAEALYMDEVKGVENLLYDLDREARLLFKHLHLQNNSEIKYIVNRVDGASSDTVFPMLKTLFLHNLVSLEKIFHGKFMAQLFGKLEILEVSDCIKLKNLFSLPLVKGLVKLQSIKVTSCDNMVEIIVEESEECATENGEAVKVEFSQLRSISLSSLPLLQNFYSKVKAQVPTASQSQEIIEEEGLTSIPTTLFNDKVVFPNLEHLYLESIDIEKIWDGQPSNSALSLRNLRTLEVKGCGLKYLFSASMVKSLERLECLQVSECELMEEIIVIGGSPTEDNMSAMVFPKLEILELCDLPKLSRFSTGYPIECPSLDQLTISACPKLKTFVSSFTSGSTANIKDNHYDAIQPLFDENVAFPELTTLEVDWYHMMQISQSQAWAEIYGKIVHLELRHFPDEYVVFPSNFLQRFFNLEILVVTDASFEEIFPHEQSNREKMDIEFLPKLKELELNGLSKLQFLSKEDSHPCPLFQNLETLVLFECVQLKLLIPSSVSFRNLTDLDVTECHGLVRLMTCSAAHRLVNLKRMSIEKCKMIQEIVATEENRADVEVIFHKLEILTLDELPSLACFHSRKCSLIFPSLCVVLVKECPKMNFFSAGHISTPKLEAVDLTEEGDRWSWEGNLNETIRELFTQTVRIIDSFSSVFKLQNFHHSFLFRHAFKVAKFSQFVS</sequence>
<evidence type="ECO:0000313" key="9">
    <source>
        <dbReference type="Proteomes" id="UP001141552"/>
    </source>
</evidence>
<dbReference type="SMART" id="SM00382">
    <property type="entry name" value="AAA"/>
    <property type="match status" value="1"/>
</dbReference>
<dbReference type="SUPFAM" id="SSF52058">
    <property type="entry name" value="L domain-like"/>
    <property type="match status" value="2"/>
</dbReference>
<comment type="caution">
    <text evidence="8">The sequence shown here is derived from an EMBL/GenBank/DDBJ whole genome shotgun (WGS) entry which is preliminary data.</text>
</comment>
<keyword evidence="6" id="KW-0175">Coiled coil</keyword>
<keyword evidence="4" id="KW-0611">Plant defense</keyword>
<dbReference type="PANTHER" id="PTHR33463">
    <property type="entry name" value="NB-ARC DOMAIN-CONTAINING PROTEIN-RELATED"/>
    <property type="match status" value="1"/>
</dbReference>
<name>A0A9Q0J5P2_9ROSI</name>
<dbReference type="GO" id="GO:0005524">
    <property type="term" value="F:ATP binding"/>
    <property type="evidence" value="ECO:0007669"/>
    <property type="project" value="UniProtKB-KW"/>
</dbReference>
<evidence type="ECO:0000256" key="5">
    <source>
        <dbReference type="ARBA" id="ARBA00022840"/>
    </source>
</evidence>
<evidence type="ECO:0000313" key="8">
    <source>
        <dbReference type="EMBL" id="KAJ4830521.1"/>
    </source>
</evidence>